<evidence type="ECO:0000256" key="5">
    <source>
        <dbReference type="ARBA" id="ARBA00023242"/>
    </source>
</evidence>
<dbReference type="Pfam" id="PF00076">
    <property type="entry name" value="RRM_1"/>
    <property type="match status" value="2"/>
</dbReference>
<dbReference type="Gene3D" id="3.30.70.330">
    <property type="match status" value="2"/>
</dbReference>
<organism evidence="10 11">
    <name type="scientific">Plectus sambesii</name>
    <dbReference type="NCBI Taxonomy" id="2011161"/>
    <lineage>
        <taxon>Eukaryota</taxon>
        <taxon>Metazoa</taxon>
        <taxon>Ecdysozoa</taxon>
        <taxon>Nematoda</taxon>
        <taxon>Chromadorea</taxon>
        <taxon>Plectida</taxon>
        <taxon>Plectina</taxon>
        <taxon>Plectoidea</taxon>
        <taxon>Plectidae</taxon>
        <taxon>Plectus</taxon>
    </lineage>
</organism>
<dbReference type="PROSITE" id="PS50917">
    <property type="entry name" value="SPOC"/>
    <property type="match status" value="1"/>
</dbReference>
<feature type="compositionally biased region" description="Pro residues" evidence="7">
    <location>
        <begin position="473"/>
        <end position="495"/>
    </location>
</feature>
<dbReference type="GO" id="GO:0005634">
    <property type="term" value="C:nucleus"/>
    <property type="evidence" value="ECO:0007669"/>
    <property type="project" value="UniProtKB-SubCell"/>
</dbReference>
<dbReference type="SUPFAM" id="SSF100939">
    <property type="entry name" value="SPOC domain-like"/>
    <property type="match status" value="1"/>
</dbReference>
<feature type="compositionally biased region" description="Pro residues" evidence="7">
    <location>
        <begin position="215"/>
        <end position="231"/>
    </location>
</feature>
<dbReference type="InterPro" id="IPR016194">
    <property type="entry name" value="SPOC-like_C_dom_sf"/>
</dbReference>
<dbReference type="PANTHER" id="PTHR23189">
    <property type="entry name" value="RNA RECOGNITION MOTIF-CONTAINING"/>
    <property type="match status" value="1"/>
</dbReference>
<feature type="domain" description="RRM" evidence="8">
    <location>
        <begin position="359"/>
        <end position="433"/>
    </location>
</feature>
<evidence type="ECO:0000256" key="4">
    <source>
        <dbReference type="ARBA" id="ARBA00022884"/>
    </source>
</evidence>
<accession>A0A914UYZ9</accession>
<feature type="domain" description="RRM" evidence="8">
    <location>
        <begin position="277"/>
        <end position="348"/>
    </location>
</feature>
<dbReference type="Gene3D" id="2.40.290.10">
    <property type="match status" value="1"/>
</dbReference>
<keyword evidence="3" id="KW-0597">Phosphoprotein</keyword>
<keyword evidence="4 6" id="KW-0694">RNA-binding</keyword>
<evidence type="ECO:0000313" key="10">
    <source>
        <dbReference type="Proteomes" id="UP000887566"/>
    </source>
</evidence>
<reference evidence="11" key="1">
    <citation type="submission" date="2022-11" db="UniProtKB">
        <authorList>
            <consortium name="WormBaseParasite"/>
        </authorList>
    </citation>
    <scope>IDENTIFICATION</scope>
</reference>
<evidence type="ECO:0000256" key="7">
    <source>
        <dbReference type="SAM" id="MobiDB-lite"/>
    </source>
</evidence>
<dbReference type="InterPro" id="IPR010912">
    <property type="entry name" value="SPOC_met"/>
</dbReference>
<comment type="subcellular location">
    <subcellularLocation>
        <location evidence="1">Nucleus</location>
    </subcellularLocation>
</comment>
<feature type="region of interest" description="Disordered" evidence="7">
    <location>
        <begin position="181"/>
        <end position="256"/>
    </location>
</feature>
<dbReference type="GO" id="GO:0003723">
    <property type="term" value="F:RNA binding"/>
    <property type="evidence" value="ECO:0007669"/>
    <property type="project" value="UniProtKB-UniRule"/>
</dbReference>
<dbReference type="PROSITE" id="PS50102">
    <property type="entry name" value="RRM"/>
    <property type="match status" value="2"/>
</dbReference>
<evidence type="ECO:0000259" key="8">
    <source>
        <dbReference type="PROSITE" id="PS50102"/>
    </source>
</evidence>
<dbReference type="Pfam" id="PF07744">
    <property type="entry name" value="SPOC"/>
    <property type="match status" value="1"/>
</dbReference>
<dbReference type="InterPro" id="IPR012677">
    <property type="entry name" value="Nucleotide-bd_a/b_plait_sf"/>
</dbReference>
<dbReference type="Proteomes" id="UP000887566">
    <property type="component" value="Unplaced"/>
</dbReference>
<feature type="compositionally biased region" description="Low complexity" evidence="7">
    <location>
        <begin position="239"/>
        <end position="248"/>
    </location>
</feature>
<dbReference type="WBParaSite" id="PSAMB.scaffold1325size32967.g12594.t1">
    <property type="protein sequence ID" value="PSAMB.scaffold1325size32967.g12594.t1"/>
    <property type="gene ID" value="PSAMB.scaffold1325size32967.g12594"/>
</dbReference>
<feature type="region of interest" description="Disordered" evidence="7">
    <location>
        <begin position="437"/>
        <end position="510"/>
    </location>
</feature>
<evidence type="ECO:0000313" key="11">
    <source>
        <dbReference type="WBParaSite" id="PSAMB.scaffold1325size32967.g12594.t1"/>
    </source>
</evidence>
<evidence type="ECO:0000256" key="1">
    <source>
        <dbReference type="ARBA" id="ARBA00004123"/>
    </source>
</evidence>
<evidence type="ECO:0000256" key="3">
    <source>
        <dbReference type="ARBA" id="ARBA00022553"/>
    </source>
</evidence>
<dbReference type="AlphaFoldDB" id="A0A914UYZ9"/>
<evidence type="ECO:0000256" key="6">
    <source>
        <dbReference type="PROSITE-ProRule" id="PRU00176"/>
    </source>
</evidence>
<feature type="compositionally biased region" description="Low complexity" evidence="7">
    <location>
        <begin position="31"/>
        <end position="40"/>
    </location>
</feature>
<dbReference type="InterPro" id="IPR035979">
    <property type="entry name" value="RBD_domain_sf"/>
</dbReference>
<name>A0A914UYZ9_9BILA</name>
<sequence length="695" mass="76893">MSARYGSPPPRLGGRSSRGSQNSDGRTFYPSSKDLSSASSGGHGGGRISRRPDEGSMRREQPNLSSFYRDRFGSHSPEEYMNLRLSHMDPKLGKDEIKSILEKEFHSFAPFETKIVRNPHDDQRLAYVNFQRPEAARKIRKTMVGRLTRLLGHKLHVDPAGVIRDQEGKYIPDRYNRALQAERERRMSPSPQQHRRRTPPTYDQQQQQQQRRPKPPAPPRTPPLPPPPPPSSSTRSRDPPLSSSSSTKSKTKDPAPQPIVDMYEWKLNQCVAEGATRTLFIGNMPADIKDTEIKRVFERYGRVEDIDIKTPVDTNAAYAFVQFENLEQAMTAKYHEQDRPLRHNSSRSRIGYGKAVVSNRLWVGGLGAWTSPDSLVREFDRYGLIDNIDYKQGSDHAYVRFADASAASDACRAMRGFPLGGQDRCIFVDFAKDARSGGSVSAESLPSADRKRKRSPPSVEQDRKLRKTSGRPKTPPLPPRRGPQTPPNSPPPSPPPRREEREVLPPPTSCKFSDVKANTLEELEAAVSPCWTGALVLKKSAYAIRLHKLTGDDDLIDGHMRDDGGESMKLHVTQRLPFASQSGLVDRFAATPADQLAYLLAVANPNASAADLKLADSPSRPLKALVNYLNEKSAAGVVSVRNGAVLYVFPSCDLAESLLRGAAPRLSVLSSCADSCLLLALAKNGLKTPGESNGK</sequence>
<comment type="similarity">
    <text evidence="2">Belongs to the RRM Spen family.</text>
</comment>
<dbReference type="InterPro" id="IPR000504">
    <property type="entry name" value="RRM_dom"/>
</dbReference>
<feature type="compositionally biased region" description="Low complexity" evidence="7">
    <location>
        <begin position="199"/>
        <end position="210"/>
    </location>
</feature>
<keyword evidence="5" id="KW-0539">Nucleus</keyword>
<keyword evidence="10" id="KW-1185">Reference proteome</keyword>
<evidence type="ECO:0000259" key="9">
    <source>
        <dbReference type="PROSITE" id="PS50917"/>
    </source>
</evidence>
<feature type="domain" description="SPOC" evidence="9">
    <location>
        <begin position="520"/>
        <end position="684"/>
    </location>
</feature>
<evidence type="ECO:0000256" key="2">
    <source>
        <dbReference type="ARBA" id="ARBA00005387"/>
    </source>
</evidence>
<dbReference type="SMART" id="SM00360">
    <property type="entry name" value="RRM"/>
    <property type="match status" value="3"/>
</dbReference>
<feature type="region of interest" description="Disordered" evidence="7">
    <location>
        <begin position="1"/>
        <end position="72"/>
    </location>
</feature>
<protein>
    <submittedName>
        <fullName evidence="11">RNA-binding protein 15B</fullName>
    </submittedName>
</protein>
<dbReference type="SUPFAM" id="SSF54928">
    <property type="entry name" value="RNA-binding domain, RBD"/>
    <property type="match status" value="2"/>
</dbReference>
<dbReference type="InterPro" id="IPR012921">
    <property type="entry name" value="SPOC_C"/>
</dbReference>
<feature type="compositionally biased region" description="Basic and acidic residues" evidence="7">
    <location>
        <begin position="50"/>
        <end position="61"/>
    </location>
</feature>
<proteinExistence type="inferred from homology"/>